<gene>
    <name evidence="2" type="ORF">M501DRAFT_971607</name>
</gene>
<reference evidence="2" key="1">
    <citation type="journal article" date="2020" name="Stud. Mycol.">
        <title>101 Dothideomycetes genomes: a test case for predicting lifestyles and emergence of pathogens.</title>
        <authorList>
            <person name="Haridas S."/>
            <person name="Albert R."/>
            <person name="Binder M."/>
            <person name="Bloem J."/>
            <person name="Labutti K."/>
            <person name="Salamov A."/>
            <person name="Andreopoulos B."/>
            <person name="Baker S."/>
            <person name="Barry K."/>
            <person name="Bills G."/>
            <person name="Bluhm B."/>
            <person name="Cannon C."/>
            <person name="Castanera R."/>
            <person name="Culley D."/>
            <person name="Daum C."/>
            <person name="Ezra D."/>
            <person name="Gonzalez J."/>
            <person name="Henrissat B."/>
            <person name="Kuo A."/>
            <person name="Liang C."/>
            <person name="Lipzen A."/>
            <person name="Lutzoni F."/>
            <person name="Magnuson J."/>
            <person name="Mondo S."/>
            <person name="Nolan M."/>
            <person name="Ohm R."/>
            <person name="Pangilinan J."/>
            <person name="Park H.-J."/>
            <person name="Ramirez L."/>
            <person name="Alfaro M."/>
            <person name="Sun H."/>
            <person name="Tritt A."/>
            <person name="Yoshinaga Y."/>
            <person name="Zwiers L.-H."/>
            <person name="Turgeon B."/>
            <person name="Goodwin S."/>
            <person name="Spatafora J."/>
            <person name="Crous P."/>
            <person name="Grigoriev I."/>
        </authorList>
    </citation>
    <scope>NUCLEOTIDE SEQUENCE</scope>
    <source>
        <strain evidence="2">CBS 101060</strain>
    </source>
</reference>
<keyword evidence="3" id="KW-1185">Reference proteome</keyword>
<evidence type="ECO:0000256" key="1">
    <source>
        <dbReference type="SAM" id="MobiDB-lite"/>
    </source>
</evidence>
<dbReference type="Proteomes" id="UP000799429">
    <property type="component" value="Unassembled WGS sequence"/>
</dbReference>
<comment type="caution">
    <text evidence="2">The sequence shown here is derived from an EMBL/GenBank/DDBJ whole genome shotgun (WGS) entry which is preliminary data.</text>
</comment>
<sequence length="485" mass="54092">MLVRYTRLIAVLFLLTFTYYWTRFRTSESKTVNDSQWSAEKPPSVVHDAEPPSGLEAEHQHSVVLVTSVPPISDTLAPNGTPIPTVSLDAVEVHNGVISSISEVETVLPQSPSQKSTDTHLHTPLNPDSPYAYVFYAAADQYACSVLVNIDRLKNLFHTKHRIIVLATPAVSDEFLDALNATGADVQLRESPPLAEGSVMYYADCLLKLVSFSLHKDDPTLQRVLTLDSDQLIVKNLDHVFDLPAVDLAAPRAYWLAKDFISSTFLLASLSDRLWDKVKHGIDTIGRDVYDMDLVNKLLGETVLMLPGSYATANGHWEDWNIPNWFMPEGHNGTYHANGTLIDLPHVNSKRDDLPAELSTLLSSPTPSTTTLTTQISPALIPEISFTHTPFPHPLPTPIPVLSPEEEAEAARRRPKPELTGPLEALYEDVHVLHYFALGKPWHFSIEGVRLARPDAHPVFWRQWEEWWEGAERVCPAGWSLAGIY</sequence>
<dbReference type="InterPro" id="IPR050587">
    <property type="entry name" value="GNT1/Glycosyltrans_8"/>
</dbReference>
<dbReference type="AlphaFoldDB" id="A0A9P4VTJ7"/>
<dbReference type="OrthoDB" id="2014201at2759"/>
<accession>A0A9P4VTJ7</accession>
<organism evidence="2 3">
    <name type="scientific">Patellaria atrata CBS 101060</name>
    <dbReference type="NCBI Taxonomy" id="1346257"/>
    <lineage>
        <taxon>Eukaryota</taxon>
        <taxon>Fungi</taxon>
        <taxon>Dikarya</taxon>
        <taxon>Ascomycota</taxon>
        <taxon>Pezizomycotina</taxon>
        <taxon>Dothideomycetes</taxon>
        <taxon>Dothideomycetes incertae sedis</taxon>
        <taxon>Patellariales</taxon>
        <taxon>Patellariaceae</taxon>
        <taxon>Patellaria</taxon>
    </lineage>
</organism>
<dbReference type="PANTHER" id="PTHR11183">
    <property type="entry name" value="GLYCOGENIN SUBFAMILY MEMBER"/>
    <property type="match status" value="1"/>
</dbReference>
<name>A0A9P4VTJ7_9PEZI</name>
<dbReference type="EMBL" id="MU006092">
    <property type="protein sequence ID" value="KAF2841002.1"/>
    <property type="molecule type" value="Genomic_DNA"/>
</dbReference>
<evidence type="ECO:0000313" key="2">
    <source>
        <dbReference type="EMBL" id="KAF2841002.1"/>
    </source>
</evidence>
<dbReference type="Gene3D" id="3.90.550.10">
    <property type="entry name" value="Spore Coat Polysaccharide Biosynthesis Protein SpsA, Chain A"/>
    <property type="match status" value="1"/>
</dbReference>
<proteinExistence type="predicted"/>
<protein>
    <submittedName>
        <fullName evidence="2">Glycosyltransferase family 8 protein</fullName>
    </submittedName>
</protein>
<feature type="region of interest" description="Disordered" evidence="1">
    <location>
        <begin position="32"/>
        <end position="53"/>
    </location>
</feature>
<dbReference type="InterPro" id="IPR029044">
    <property type="entry name" value="Nucleotide-diphossugar_trans"/>
</dbReference>
<dbReference type="SUPFAM" id="SSF53448">
    <property type="entry name" value="Nucleotide-diphospho-sugar transferases"/>
    <property type="match status" value="1"/>
</dbReference>
<evidence type="ECO:0000313" key="3">
    <source>
        <dbReference type="Proteomes" id="UP000799429"/>
    </source>
</evidence>